<evidence type="ECO:0000256" key="1">
    <source>
        <dbReference type="SAM" id="Phobius"/>
    </source>
</evidence>
<keyword evidence="1" id="KW-0812">Transmembrane</keyword>
<protein>
    <submittedName>
        <fullName evidence="2">Uncharacterized protein</fullName>
    </submittedName>
</protein>
<proteinExistence type="predicted"/>
<organism evidence="2">
    <name type="scientific">hydrocarbon metagenome</name>
    <dbReference type="NCBI Taxonomy" id="938273"/>
    <lineage>
        <taxon>unclassified sequences</taxon>
        <taxon>metagenomes</taxon>
        <taxon>ecological metagenomes</taxon>
    </lineage>
</organism>
<evidence type="ECO:0000313" key="2">
    <source>
        <dbReference type="EMBL" id="KUG14109.1"/>
    </source>
</evidence>
<dbReference type="EMBL" id="LNQE01001701">
    <property type="protein sequence ID" value="KUG14109.1"/>
    <property type="molecule type" value="Genomic_DNA"/>
</dbReference>
<comment type="caution">
    <text evidence="2">The sequence shown here is derived from an EMBL/GenBank/DDBJ whole genome shotgun (WGS) entry which is preliminary data.</text>
</comment>
<accession>A0A0W8EZX4</accession>
<name>A0A0W8EZX4_9ZZZZ</name>
<dbReference type="AlphaFoldDB" id="A0A0W8EZX4"/>
<keyword evidence="1" id="KW-0472">Membrane</keyword>
<keyword evidence="1" id="KW-1133">Transmembrane helix</keyword>
<gene>
    <name evidence="2" type="ORF">ASZ90_016258</name>
</gene>
<reference evidence="2" key="1">
    <citation type="journal article" date="2015" name="Proc. Natl. Acad. Sci. U.S.A.">
        <title>Networks of energetic and metabolic interactions define dynamics in microbial communities.</title>
        <authorList>
            <person name="Embree M."/>
            <person name="Liu J.K."/>
            <person name="Al-Bassam M.M."/>
            <person name="Zengler K."/>
        </authorList>
    </citation>
    <scope>NUCLEOTIDE SEQUENCE</scope>
</reference>
<feature type="transmembrane region" description="Helical" evidence="1">
    <location>
        <begin position="7"/>
        <end position="26"/>
    </location>
</feature>
<sequence length="63" mass="6833">MKRIAAIVIFSGVTIGLFLKGMWLTLNPYGGLTVPAFLFAIAAIVGIQMVTVVYISEVKRIYG</sequence>
<feature type="transmembrane region" description="Helical" evidence="1">
    <location>
        <begin position="32"/>
        <end position="55"/>
    </location>
</feature>